<dbReference type="SUPFAM" id="SSF48695">
    <property type="entry name" value="Multiheme cytochromes"/>
    <property type="match status" value="1"/>
</dbReference>
<evidence type="ECO:0000313" key="1">
    <source>
        <dbReference type="EMBL" id="RLP12234.1"/>
    </source>
</evidence>
<protein>
    <submittedName>
        <fullName evidence="1">Uncharacterized protein</fullName>
    </submittedName>
</protein>
<dbReference type="AlphaFoldDB" id="A0A8B3FUV6"/>
<reference evidence="1 2" key="1">
    <citation type="submission" date="2018-10" db="EMBL/GenBank/DDBJ databases">
        <title>Propionibacterium australiense Genome Sequencing and Assembly.</title>
        <authorList>
            <person name="Bernier A.-M."/>
            <person name="Bernard K."/>
        </authorList>
    </citation>
    <scope>NUCLEOTIDE SEQUENCE [LARGE SCALE GENOMIC DNA]</scope>
    <source>
        <strain evidence="1 2">NML98A078</strain>
    </source>
</reference>
<dbReference type="InterPro" id="IPR036280">
    <property type="entry name" value="Multihaem_cyt_sf"/>
</dbReference>
<name>A0A8B3FUV6_9ACTN</name>
<organism evidence="1 2">
    <name type="scientific">Propionibacterium australiense</name>
    <dbReference type="NCBI Taxonomy" id="119981"/>
    <lineage>
        <taxon>Bacteria</taxon>
        <taxon>Bacillati</taxon>
        <taxon>Actinomycetota</taxon>
        <taxon>Actinomycetes</taxon>
        <taxon>Propionibacteriales</taxon>
        <taxon>Propionibacteriaceae</taxon>
        <taxon>Propionibacterium</taxon>
    </lineage>
</organism>
<evidence type="ECO:0000313" key="2">
    <source>
        <dbReference type="Proteomes" id="UP000279336"/>
    </source>
</evidence>
<dbReference type="RefSeq" id="WP_121587939.1">
    <property type="nucleotide sequence ID" value="NZ_RCIW01000003.1"/>
</dbReference>
<gene>
    <name evidence="1" type="ORF">D7U36_02960</name>
</gene>
<accession>A0A8B3FUV6</accession>
<dbReference type="EMBL" id="RCIW01000003">
    <property type="protein sequence ID" value="RLP12234.1"/>
    <property type="molecule type" value="Genomic_DNA"/>
</dbReference>
<dbReference type="Proteomes" id="UP000279336">
    <property type="component" value="Unassembled WGS sequence"/>
</dbReference>
<sequence>MIQIPMTGVVVAECDRCHQVVRLDGVLPGCAEAAVAQRHAWTVWQAGRSPHPRTYCPSCHPTPRVVRSLKLTPAPLD</sequence>
<proteinExistence type="predicted"/>
<comment type="caution">
    <text evidence="1">The sequence shown here is derived from an EMBL/GenBank/DDBJ whole genome shotgun (WGS) entry which is preliminary data.</text>
</comment>